<sequence length="437" mass="50372">MNCTKLKPYLQSCIQNPQKTLPTVIDIRNPKDFRILHASNSINICPNDLHERLYELPTKDFPIILIFDLNFEHQNLNDSGVAIQKSIQNKLEDFWILDSETRNQKQFENVNLCLEKLLSRGWYVDILVLWEELGNETVEMYKKMNVLSSGDLYYTLYKPNPSLKKQIEKIETNIIKLKYPNFAKVSLNKLVENGKSLTNCTNIKETKLKILDIGCGVGRDLGYLATRKAIYSFKDTLVITGVQEQDKILVDWIFYGIDSLDFCLVKARALLYRLGIENTMELYHATINKSGSIIPAKNSRDLETSQIFKILKDCISKNSRMSEYKSDTNEILKDVFKKDINDLPKTFDMVVSIRFLNIDFIKKSLYGMLNKGGIFFVSTFVKGVEGAKSFDKPSDSHCLKFGQLNEMFSEMNYDILVDEIEFIEDGRPINTFVAQKL</sequence>
<dbReference type="InterPro" id="IPR029063">
    <property type="entry name" value="SAM-dependent_MTases_sf"/>
</dbReference>
<dbReference type="OrthoDB" id="74240at2759"/>
<dbReference type="EMBL" id="MBFT01000472">
    <property type="protein sequence ID" value="PVU90579.1"/>
    <property type="molecule type" value="Genomic_DNA"/>
</dbReference>
<gene>
    <name evidence="1" type="ORF">BB559_004540</name>
</gene>
<dbReference type="SUPFAM" id="SSF53335">
    <property type="entry name" value="S-adenosyl-L-methionine-dependent methyltransferases"/>
    <property type="match status" value="1"/>
</dbReference>
<proteinExistence type="predicted"/>
<name>A0A2T9YE52_9FUNG</name>
<accession>A0A2T9YE52</accession>
<organism evidence="1 2">
    <name type="scientific">Furculomyces boomerangus</name>
    <dbReference type="NCBI Taxonomy" id="61424"/>
    <lineage>
        <taxon>Eukaryota</taxon>
        <taxon>Fungi</taxon>
        <taxon>Fungi incertae sedis</taxon>
        <taxon>Zoopagomycota</taxon>
        <taxon>Kickxellomycotina</taxon>
        <taxon>Harpellomycetes</taxon>
        <taxon>Harpellales</taxon>
        <taxon>Harpellaceae</taxon>
        <taxon>Furculomyces</taxon>
    </lineage>
</organism>
<dbReference type="CDD" id="cd00158">
    <property type="entry name" value="RHOD"/>
    <property type="match status" value="1"/>
</dbReference>
<protein>
    <recommendedName>
        <fullName evidence="3">Rhodanese domain-containing protein</fullName>
    </recommendedName>
</protein>
<evidence type="ECO:0000313" key="2">
    <source>
        <dbReference type="Proteomes" id="UP000245699"/>
    </source>
</evidence>
<dbReference type="InterPro" id="IPR036873">
    <property type="entry name" value="Rhodanese-like_dom_sf"/>
</dbReference>
<dbReference type="Proteomes" id="UP000245699">
    <property type="component" value="Unassembled WGS sequence"/>
</dbReference>
<keyword evidence="2" id="KW-1185">Reference proteome</keyword>
<dbReference type="Gene3D" id="3.40.50.150">
    <property type="entry name" value="Vaccinia Virus protein VP39"/>
    <property type="match status" value="1"/>
</dbReference>
<evidence type="ECO:0008006" key="3">
    <source>
        <dbReference type="Google" id="ProtNLM"/>
    </source>
</evidence>
<dbReference type="AlphaFoldDB" id="A0A2T9YE52"/>
<comment type="caution">
    <text evidence="1">The sequence shown here is derived from an EMBL/GenBank/DDBJ whole genome shotgun (WGS) entry which is preliminary data.</text>
</comment>
<dbReference type="SUPFAM" id="SSF52821">
    <property type="entry name" value="Rhodanese/Cell cycle control phosphatase"/>
    <property type="match status" value="1"/>
</dbReference>
<reference evidence="1 2" key="1">
    <citation type="journal article" date="2018" name="MBio">
        <title>Comparative Genomics Reveals the Core Gene Toolbox for the Fungus-Insect Symbiosis.</title>
        <authorList>
            <person name="Wang Y."/>
            <person name="Stata M."/>
            <person name="Wang W."/>
            <person name="Stajich J.E."/>
            <person name="White M.M."/>
            <person name="Moncalvo J.M."/>
        </authorList>
    </citation>
    <scope>NUCLEOTIDE SEQUENCE [LARGE SCALE GENOMIC DNA]</scope>
    <source>
        <strain evidence="1 2">AUS-77-4</strain>
    </source>
</reference>
<evidence type="ECO:0000313" key="1">
    <source>
        <dbReference type="EMBL" id="PVU90579.1"/>
    </source>
</evidence>